<comment type="caution">
    <text evidence="1">The sequence shown here is derived from an EMBL/GenBank/DDBJ whole genome shotgun (WGS) entry which is preliminary data.</text>
</comment>
<sequence length="155" mass="17465">IIELTKYSKKTVLRLTEELNESYFISRDNKIVKQKDGIGGNKTFTFKLMPKGEEALSKSKPRRLGASMDILGEVIGASVFSVRNAVNIIKHGDTDIIEKCRDGRLNLSQANTLIFNNRGFNQKGIPKNVWGRGSKIKCPHCNHVSLKEEYTKLEV</sequence>
<dbReference type="EMBL" id="LAZR01018820">
    <property type="protein sequence ID" value="KKL94861.1"/>
    <property type="molecule type" value="Genomic_DNA"/>
</dbReference>
<organism evidence="1">
    <name type="scientific">marine sediment metagenome</name>
    <dbReference type="NCBI Taxonomy" id="412755"/>
    <lineage>
        <taxon>unclassified sequences</taxon>
        <taxon>metagenomes</taxon>
        <taxon>ecological metagenomes</taxon>
    </lineage>
</organism>
<dbReference type="AlphaFoldDB" id="A0A0F9GW44"/>
<protein>
    <submittedName>
        <fullName evidence="1">Uncharacterized protein</fullName>
    </submittedName>
</protein>
<gene>
    <name evidence="1" type="ORF">LCGC14_1860510</name>
</gene>
<reference evidence="1" key="1">
    <citation type="journal article" date="2015" name="Nature">
        <title>Complex archaea that bridge the gap between prokaryotes and eukaryotes.</title>
        <authorList>
            <person name="Spang A."/>
            <person name="Saw J.H."/>
            <person name="Jorgensen S.L."/>
            <person name="Zaremba-Niedzwiedzka K."/>
            <person name="Martijn J."/>
            <person name="Lind A.E."/>
            <person name="van Eijk R."/>
            <person name="Schleper C."/>
            <person name="Guy L."/>
            <person name="Ettema T.J."/>
        </authorList>
    </citation>
    <scope>NUCLEOTIDE SEQUENCE</scope>
</reference>
<evidence type="ECO:0000313" key="1">
    <source>
        <dbReference type="EMBL" id="KKL94861.1"/>
    </source>
</evidence>
<accession>A0A0F9GW44</accession>
<proteinExistence type="predicted"/>
<feature type="non-terminal residue" evidence="1">
    <location>
        <position position="1"/>
    </location>
</feature>
<name>A0A0F9GW44_9ZZZZ</name>